<evidence type="ECO:0000313" key="3">
    <source>
        <dbReference type="Proteomes" id="UP000009234"/>
    </source>
</evidence>
<dbReference type="HOGENOM" id="CLU_3040486_0_0_9"/>
<reference evidence="3" key="1">
    <citation type="submission" date="2011-05" db="EMBL/GenBank/DDBJ databases">
        <title>Complete sequence of Desulfotomaculum ruminis DSM 2154.</title>
        <authorList>
            <person name="Lucas S."/>
            <person name="Copeland A."/>
            <person name="Lapidus A."/>
            <person name="Cheng J.-F."/>
            <person name="Goodwin L."/>
            <person name="Pitluck S."/>
            <person name="Lu M."/>
            <person name="Detter J.C."/>
            <person name="Han C."/>
            <person name="Tapia R."/>
            <person name="Land M."/>
            <person name="Hauser L."/>
            <person name="Kyrpides N."/>
            <person name="Ivanova N."/>
            <person name="Mikhailova N."/>
            <person name="Pagani I."/>
            <person name="Stams A.J.M."/>
            <person name="Plugge C.M."/>
            <person name="Muyzer G."/>
            <person name="Kuever J."/>
            <person name="Parshina S.N."/>
            <person name="Ivanova A.E."/>
            <person name="Nazina T.N."/>
            <person name="Brambilla E."/>
            <person name="Spring S."/>
            <person name="Klenk H.-P."/>
            <person name="Woyke T."/>
        </authorList>
    </citation>
    <scope>NUCLEOTIDE SEQUENCE [LARGE SCALE GENOMIC DNA]</scope>
    <source>
        <strain evidence="3">ATCC 23193 / DSM 2154 / NCIB 8452 / DL</strain>
    </source>
</reference>
<keyword evidence="1" id="KW-1133">Transmembrane helix</keyword>
<feature type="transmembrane region" description="Helical" evidence="1">
    <location>
        <begin position="30"/>
        <end position="46"/>
    </location>
</feature>
<gene>
    <name evidence="2" type="ordered locus">Desru_2776</name>
</gene>
<dbReference type="KEGG" id="dru:Desru_2776"/>
<dbReference type="EMBL" id="CP002780">
    <property type="protein sequence ID" value="AEG60994.1"/>
    <property type="molecule type" value="Genomic_DNA"/>
</dbReference>
<reference evidence="2 3" key="2">
    <citation type="journal article" date="2012" name="Stand. Genomic Sci.">
        <title>Complete genome sequence of the sulfate-reducing firmicute Desulfotomaculum ruminis type strain (DL(T)).</title>
        <authorList>
            <person name="Spring S."/>
            <person name="Visser M."/>
            <person name="Lu M."/>
            <person name="Copeland A."/>
            <person name="Lapidus A."/>
            <person name="Lucas S."/>
            <person name="Cheng J.F."/>
            <person name="Han C."/>
            <person name="Tapia R."/>
            <person name="Goodwin L.A."/>
            <person name="Pitluck S."/>
            <person name="Ivanova N."/>
            <person name="Land M."/>
            <person name="Hauser L."/>
            <person name="Larimer F."/>
            <person name="Rohde M."/>
            <person name="Goker M."/>
            <person name="Detter J.C."/>
            <person name="Kyrpides N.C."/>
            <person name="Woyke T."/>
            <person name="Schaap P.J."/>
            <person name="Plugge C.M."/>
            <person name="Muyzer G."/>
            <person name="Kuever J."/>
            <person name="Pereira I.A."/>
            <person name="Parshina S.N."/>
            <person name="Bernier-Latmani R."/>
            <person name="Stams A.J."/>
            <person name="Klenk H.P."/>
        </authorList>
    </citation>
    <scope>NUCLEOTIDE SEQUENCE [LARGE SCALE GENOMIC DNA]</scope>
    <source>
        <strain evidence="3">ATCC 23193 / DSM 2154 / NCIB 8452 / DL</strain>
    </source>
</reference>
<dbReference type="Proteomes" id="UP000009234">
    <property type="component" value="Chromosome"/>
</dbReference>
<keyword evidence="3" id="KW-1185">Reference proteome</keyword>
<evidence type="ECO:0000256" key="1">
    <source>
        <dbReference type="SAM" id="Phobius"/>
    </source>
</evidence>
<organism evidence="2 3">
    <name type="scientific">Desulforamulus ruminis (strain ATCC 23193 / DSM 2154 / NCIMB 8452 / DL)</name>
    <name type="common">Desulfotomaculum ruminis</name>
    <dbReference type="NCBI Taxonomy" id="696281"/>
    <lineage>
        <taxon>Bacteria</taxon>
        <taxon>Bacillati</taxon>
        <taxon>Bacillota</taxon>
        <taxon>Clostridia</taxon>
        <taxon>Eubacteriales</taxon>
        <taxon>Peptococcaceae</taxon>
        <taxon>Desulforamulus</taxon>
    </lineage>
</organism>
<protein>
    <submittedName>
        <fullName evidence="2">Uncharacterized protein</fullName>
    </submittedName>
</protein>
<name>F6DRX0_DESRL</name>
<proteinExistence type="predicted"/>
<keyword evidence="1" id="KW-0472">Membrane</keyword>
<sequence length="55" mass="5940">MSQRERVSIMSIGVVIGLVLGVIFKNMYQCLVTGILVSSAITVMLSRQAKKANGK</sequence>
<dbReference type="AlphaFoldDB" id="F6DRX0"/>
<keyword evidence="1" id="KW-0812">Transmembrane</keyword>
<feature type="transmembrane region" description="Helical" evidence="1">
    <location>
        <begin position="7"/>
        <end position="24"/>
    </location>
</feature>
<evidence type="ECO:0000313" key="2">
    <source>
        <dbReference type="EMBL" id="AEG60994.1"/>
    </source>
</evidence>
<accession>F6DRX0</accession>